<feature type="compositionally biased region" description="Basic and acidic residues" evidence="1">
    <location>
        <begin position="233"/>
        <end position="243"/>
    </location>
</feature>
<feature type="region of interest" description="Disordered" evidence="1">
    <location>
        <begin position="1"/>
        <end position="54"/>
    </location>
</feature>
<dbReference type="EMBL" id="CP110423">
    <property type="protein sequence ID" value="WAQ83043.1"/>
    <property type="molecule type" value="Genomic_DNA"/>
</dbReference>
<feature type="compositionally biased region" description="Pro residues" evidence="1">
    <location>
        <begin position="30"/>
        <end position="42"/>
    </location>
</feature>
<accession>A0ABY7CDP0</accession>
<evidence type="ECO:0000256" key="1">
    <source>
        <dbReference type="SAM" id="MobiDB-lite"/>
    </source>
</evidence>
<feature type="compositionally biased region" description="Polar residues" evidence="1">
    <location>
        <begin position="94"/>
        <end position="113"/>
    </location>
</feature>
<proteinExistence type="predicted"/>
<reference evidence="2" key="1">
    <citation type="submission" date="2022-10" db="EMBL/GenBank/DDBJ databases">
        <title>Puccinia triticina Genome sequencing and assembly.</title>
        <authorList>
            <person name="Li C."/>
        </authorList>
    </citation>
    <scope>NUCLEOTIDE SEQUENCE</scope>
    <source>
        <strain evidence="2">Pt15</strain>
    </source>
</reference>
<feature type="region of interest" description="Disordered" evidence="1">
    <location>
        <begin position="94"/>
        <end position="117"/>
    </location>
</feature>
<sequence length="266" mass="29279">MASNGFPSSPLDPLINHHHPLSSPQRCNPSLPPQTRDPPDVQPVPEQTLPSELDLSDIPIQNAPISSNLPSTPISRWLRTVELVPPTGLRVTSYWSPDSDSSAEVTSNDSNCGDQEEQSPMRALRAFHFDRCEFTCGERDDQIPVRKFHNFEFNRGGHYLPEGISPTNPGHHAVDAQPVPGPSTRRVLPSESPLKRKSKTNPSGKPPGKGKKKHTASTYIPCRVPVVIPMSKLRSDKQAEKRRQLSPHGPLLAPSRPSPPPCEQPI</sequence>
<feature type="compositionally biased region" description="Pro residues" evidence="1">
    <location>
        <begin position="256"/>
        <end position="266"/>
    </location>
</feature>
<dbReference type="RefSeq" id="XP_053018598.1">
    <property type="nucleotide sequence ID" value="XM_053167375.1"/>
</dbReference>
<name>A0ABY7CDP0_9BASI</name>
<gene>
    <name evidence="2" type="ORF">PtA15_3A409</name>
</gene>
<organism evidence="2 3">
    <name type="scientific">Puccinia triticina</name>
    <dbReference type="NCBI Taxonomy" id="208348"/>
    <lineage>
        <taxon>Eukaryota</taxon>
        <taxon>Fungi</taxon>
        <taxon>Dikarya</taxon>
        <taxon>Basidiomycota</taxon>
        <taxon>Pucciniomycotina</taxon>
        <taxon>Pucciniomycetes</taxon>
        <taxon>Pucciniales</taxon>
        <taxon>Pucciniaceae</taxon>
        <taxon>Puccinia</taxon>
    </lineage>
</organism>
<protein>
    <submittedName>
        <fullName evidence="2">Uncharacterized protein</fullName>
    </submittedName>
</protein>
<evidence type="ECO:0000313" key="3">
    <source>
        <dbReference type="Proteomes" id="UP001164743"/>
    </source>
</evidence>
<dbReference type="Proteomes" id="UP001164743">
    <property type="component" value="Chromosome 3A"/>
</dbReference>
<keyword evidence="3" id="KW-1185">Reference proteome</keyword>
<dbReference type="GeneID" id="77808270"/>
<evidence type="ECO:0000313" key="2">
    <source>
        <dbReference type="EMBL" id="WAQ83043.1"/>
    </source>
</evidence>
<feature type="region of interest" description="Disordered" evidence="1">
    <location>
        <begin position="160"/>
        <end position="266"/>
    </location>
</feature>